<evidence type="ECO:0000313" key="1">
    <source>
        <dbReference type="EMBL" id="KAK7937631.1"/>
    </source>
</evidence>
<protein>
    <submittedName>
        <fullName evidence="1">Uncharacterized protein</fullName>
    </submittedName>
</protein>
<dbReference type="EMBL" id="JAQQWE010000010">
    <property type="protein sequence ID" value="KAK7937631.1"/>
    <property type="molecule type" value="Genomic_DNA"/>
</dbReference>
<reference evidence="1 2" key="1">
    <citation type="submission" date="2023-01" db="EMBL/GenBank/DDBJ databases">
        <title>Analysis of 21 Apiospora genomes using comparative genomics revels a genus with tremendous synthesis potential of carbohydrate active enzymes and secondary metabolites.</title>
        <authorList>
            <person name="Sorensen T."/>
        </authorList>
    </citation>
    <scope>NUCLEOTIDE SEQUENCE [LARGE SCALE GENOMIC DNA]</scope>
    <source>
        <strain evidence="1 2">CBS 24483</strain>
    </source>
</reference>
<accession>A0ABR1PT70</accession>
<comment type="caution">
    <text evidence="1">The sequence shown here is derived from an EMBL/GenBank/DDBJ whole genome shotgun (WGS) entry which is preliminary data.</text>
</comment>
<organism evidence="1 2">
    <name type="scientific">Apiospora aurea</name>
    <dbReference type="NCBI Taxonomy" id="335848"/>
    <lineage>
        <taxon>Eukaryota</taxon>
        <taxon>Fungi</taxon>
        <taxon>Dikarya</taxon>
        <taxon>Ascomycota</taxon>
        <taxon>Pezizomycotina</taxon>
        <taxon>Sordariomycetes</taxon>
        <taxon>Xylariomycetidae</taxon>
        <taxon>Amphisphaeriales</taxon>
        <taxon>Apiosporaceae</taxon>
        <taxon>Apiospora</taxon>
    </lineage>
</organism>
<name>A0ABR1PT70_9PEZI</name>
<dbReference type="RefSeq" id="XP_066692959.1">
    <property type="nucleotide sequence ID" value="XM_066850721.1"/>
</dbReference>
<dbReference type="GeneID" id="92083783"/>
<proteinExistence type="predicted"/>
<keyword evidence="2" id="KW-1185">Reference proteome</keyword>
<sequence>MGQFVTPRPQPDDVRTHPALGNFRSCTCGMASDFKFEVFKKASDNALLKHFENQGIRQIDWMEPPESAMHEPPENTVAIVIDLERERSAAVRVYPKGQGEPVGMVGSNYHGHMVIVPWNPDWEFRVTGSLRVCYAVVAQD</sequence>
<dbReference type="Proteomes" id="UP001391051">
    <property type="component" value="Unassembled WGS sequence"/>
</dbReference>
<gene>
    <name evidence="1" type="ORF">PG986_014499</name>
</gene>
<evidence type="ECO:0000313" key="2">
    <source>
        <dbReference type="Proteomes" id="UP001391051"/>
    </source>
</evidence>